<dbReference type="EMBL" id="SDIL01000069">
    <property type="protein sequence ID" value="RXK37406.1"/>
    <property type="molecule type" value="Genomic_DNA"/>
</dbReference>
<dbReference type="Proteomes" id="UP000289152">
    <property type="component" value="Unassembled WGS sequence"/>
</dbReference>
<dbReference type="VEuPathDB" id="FungiDB:TREMEDRAFT_41009"/>
<dbReference type="OrthoDB" id="338850at2759"/>
<dbReference type="Pfam" id="PF01778">
    <property type="entry name" value="Ribosomal_L28e"/>
    <property type="match status" value="1"/>
</dbReference>
<feature type="domain" description="Ribosomal eL28/Mak16" evidence="4">
    <location>
        <begin position="5"/>
        <end position="122"/>
    </location>
</feature>
<gene>
    <name evidence="5" type="ORF">M231_05306</name>
</gene>
<name>A0A4Q1BIH8_TREME</name>
<evidence type="ECO:0000313" key="5">
    <source>
        <dbReference type="EMBL" id="RXK37406.1"/>
    </source>
</evidence>
<dbReference type="GO" id="GO:0005840">
    <property type="term" value="C:ribosome"/>
    <property type="evidence" value="ECO:0007669"/>
    <property type="project" value="UniProtKB-KW"/>
</dbReference>
<proteinExistence type="inferred from homology"/>
<dbReference type="GO" id="GO:0003735">
    <property type="term" value="F:structural constituent of ribosome"/>
    <property type="evidence" value="ECO:0007669"/>
    <property type="project" value="InterPro"/>
</dbReference>
<protein>
    <submittedName>
        <fullName evidence="5">50S small subunit ribosomal protein L28e</fullName>
    </submittedName>
</protein>
<evidence type="ECO:0000259" key="4">
    <source>
        <dbReference type="Pfam" id="PF01778"/>
    </source>
</evidence>
<evidence type="ECO:0000256" key="1">
    <source>
        <dbReference type="ARBA" id="ARBA00007926"/>
    </source>
</evidence>
<comment type="similarity">
    <text evidence="1">Belongs to the eukaryotic ribosomal protein eL28 family.</text>
</comment>
<dbReference type="GO" id="GO:1990904">
    <property type="term" value="C:ribonucleoprotein complex"/>
    <property type="evidence" value="ECO:0007669"/>
    <property type="project" value="UniProtKB-KW"/>
</dbReference>
<comment type="caution">
    <text evidence="5">The sequence shown here is derived from an EMBL/GenBank/DDBJ whole genome shotgun (WGS) entry which is preliminary data.</text>
</comment>
<dbReference type="Gene3D" id="3.30.390.110">
    <property type="match status" value="1"/>
</dbReference>
<dbReference type="GO" id="GO:0006412">
    <property type="term" value="P:translation"/>
    <property type="evidence" value="ECO:0007669"/>
    <property type="project" value="InterPro"/>
</dbReference>
<keyword evidence="2 5" id="KW-0689">Ribosomal protein</keyword>
<dbReference type="InterPro" id="IPR029004">
    <property type="entry name" value="Ribosomal_eL28/Mak16"/>
</dbReference>
<accession>A0A4Q1BIH8</accession>
<dbReference type="FunCoup" id="A0A4Q1BIH8">
    <property type="interactions" value="376"/>
</dbReference>
<sequence length="160" mass="17757">MSTDLQWLLLRQWNSFQVKPKNGKTFSKEKGNLLNLHSHKYSGLANSKVVNIDLAAEGNVVITKIKGDAKPTQVASARTHVTLRRNTGPRRVNKIVAVETAHKGYRADLRHAAVARASAVLKAHKQSLNPPKEYPIKVRGKKGKAFMGAERTEDDVIELD</sequence>
<dbReference type="InterPro" id="IPR002672">
    <property type="entry name" value="Ribosomal_eL28"/>
</dbReference>
<evidence type="ECO:0000313" key="6">
    <source>
        <dbReference type="Proteomes" id="UP000289152"/>
    </source>
</evidence>
<dbReference type="PANTHER" id="PTHR10544">
    <property type="entry name" value="60S RIBOSOMAL PROTEIN L28"/>
    <property type="match status" value="1"/>
</dbReference>
<keyword evidence="6" id="KW-1185">Reference proteome</keyword>
<keyword evidence="3" id="KW-0687">Ribonucleoprotein</keyword>
<evidence type="ECO:0000256" key="2">
    <source>
        <dbReference type="ARBA" id="ARBA00022980"/>
    </source>
</evidence>
<dbReference type="STRING" id="5217.A0A4Q1BIH8"/>
<dbReference type="AlphaFoldDB" id="A0A4Q1BIH8"/>
<reference evidence="5 6" key="1">
    <citation type="submission" date="2016-06" db="EMBL/GenBank/DDBJ databases">
        <title>Evolution of pathogenesis and genome organization in the Tremellales.</title>
        <authorList>
            <person name="Cuomo C."/>
            <person name="Litvintseva A."/>
            <person name="Heitman J."/>
            <person name="Chen Y."/>
            <person name="Sun S."/>
            <person name="Springer D."/>
            <person name="Dromer F."/>
            <person name="Young S."/>
            <person name="Zeng Q."/>
            <person name="Chapman S."/>
            <person name="Gujja S."/>
            <person name="Saif S."/>
            <person name="Birren B."/>
        </authorList>
    </citation>
    <scope>NUCLEOTIDE SEQUENCE [LARGE SCALE GENOMIC DNA]</scope>
    <source>
        <strain evidence="5 6">ATCC 28783</strain>
    </source>
</reference>
<organism evidence="5 6">
    <name type="scientific">Tremella mesenterica</name>
    <name type="common">Jelly fungus</name>
    <dbReference type="NCBI Taxonomy" id="5217"/>
    <lineage>
        <taxon>Eukaryota</taxon>
        <taxon>Fungi</taxon>
        <taxon>Dikarya</taxon>
        <taxon>Basidiomycota</taxon>
        <taxon>Agaricomycotina</taxon>
        <taxon>Tremellomycetes</taxon>
        <taxon>Tremellales</taxon>
        <taxon>Tremellaceae</taxon>
        <taxon>Tremella</taxon>
    </lineage>
</organism>
<dbReference type="InParanoid" id="A0A4Q1BIH8"/>
<evidence type="ECO:0000256" key="3">
    <source>
        <dbReference type="ARBA" id="ARBA00023274"/>
    </source>
</evidence>